<gene>
    <name evidence="3" type="ORF">J7302_26180</name>
</gene>
<feature type="region of interest" description="Disordered" evidence="1">
    <location>
        <begin position="16"/>
        <end position="49"/>
    </location>
</feature>
<evidence type="ECO:0000313" key="3">
    <source>
        <dbReference type="EMBL" id="MBT8769597.1"/>
    </source>
</evidence>
<name>A0ABS5XPH2_9GAMM</name>
<evidence type="ECO:0000259" key="2">
    <source>
        <dbReference type="PROSITE" id="PS50222"/>
    </source>
</evidence>
<dbReference type="EMBL" id="JAGTIS010000043">
    <property type="protein sequence ID" value="MBT8769597.1"/>
    <property type="molecule type" value="Genomic_DNA"/>
</dbReference>
<dbReference type="InterPro" id="IPR002048">
    <property type="entry name" value="EF_hand_dom"/>
</dbReference>
<accession>A0ABS5XPH2</accession>
<dbReference type="RefSeq" id="WP_215381752.1">
    <property type="nucleotide sequence ID" value="NZ_JAGTIS010000043.1"/>
</dbReference>
<evidence type="ECO:0000256" key="1">
    <source>
        <dbReference type="SAM" id="MobiDB-lite"/>
    </source>
</evidence>
<reference evidence="3 4" key="1">
    <citation type="submission" date="2021-04" db="EMBL/GenBank/DDBJ databases">
        <title>Pseudomonas boanensis sp. nov., a bacterium isolated from river water used for household purposes in Boane District, Mozambique.</title>
        <authorList>
            <person name="Nicklasson M."/>
            <person name="Martin-Rodriguez A.J."/>
            <person name="Thorell K."/>
            <person name="Neves L."/>
            <person name="Mussagy A."/>
            <person name="Rydberg H.A."/>
            <person name="Hernroth B."/>
            <person name="Svensson-Stadler L."/>
            <person name="Sjoling A."/>
        </authorList>
    </citation>
    <scope>NUCLEOTIDE SEQUENCE [LARGE SCALE GENOMIC DNA]</scope>
    <source>
        <strain evidence="3 4">DB1</strain>
    </source>
</reference>
<dbReference type="PROSITE" id="PS50222">
    <property type="entry name" value="EF_HAND_2"/>
    <property type="match status" value="1"/>
</dbReference>
<comment type="caution">
    <text evidence="3">The sequence shown here is derived from an EMBL/GenBank/DDBJ whole genome shotgun (WGS) entry which is preliminary data.</text>
</comment>
<sequence>MLALIIDTFDALKDGYQRWRDGPPAPRHPSPVSTGAPSPLLPATSEPPIAQPTSLPAVKHWCHPFGDRANPLLQLTQLAKAAAGYYPLGRNGMWHGGVHFDAGTAGVLDQSHVRCIADGEVVAYRIPEQTPETLYYPGPGVTVRAPFASGFVLVRHRLEAPAIANSSDTPPSLTFFSLYMHLQDWVSYQADPALKRPAFWPEASTFHVRMTVDDPAPGDPAQRGLNVRNQARKGAIIGFLPRGAAVTLSGEGSYRKLEGTRGPEKLQNPDGTLKGYIAVRLLLAIGDGVYRVNTVSDPLTVRVAPDGQSTKVGELPKGAEVTISGEGAYRKLESVAQYVHFASLEGERKPQLFDRVVVLERPLPIKAGDLIGHLGPYQEDGETAPQEKLHLEVFSADDMEAFLTASRAWAARLPAKNSTWLKLAAGTPVMPHQERYCTAQPPMPFDPHRPSETDLLVPRSLLDGLPAERKIQLPAEHGRAAINWYRLDALTRDSAGKLLDGWVREEVGVTPWMSPWAWEGYDIIYNDDPPENGLAYVLDRLGLSSEEDRERNRPRADASDKAPLKSRLYDLIDRDRNGKITADEMVAAISMPASAQSIAQLIIHSESEWLYRDSKWDALDDVLGHTTSAPILNWMAEKERIRKLAWWAEVA</sequence>
<dbReference type="Proteomes" id="UP001519667">
    <property type="component" value="Unassembled WGS sequence"/>
</dbReference>
<dbReference type="InterPro" id="IPR018247">
    <property type="entry name" value="EF_Hand_1_Ca_BS"/>
</dbReference>
<feature type="domain" description="EF-hand" evidence="2">
    <location>
        <begin position="567"/>
        <end position="595"/>
    </location>
</feature>
<dbReference type="PROSITE" id="PS00018">
    <property type="entry name" value="EF_HAND_1"/>
    <property type="match status" value="1"/>
</dbReference>
<feature type="non-terminal residue" evidence="3">
    <location>
        <position position="651"/>
    </location>
</feature>
<organism evidence="3 4">
    <name type="scientific">Metapseudomonas boanensis</name>
    <dbReference type="NCBI Taxonomy" id="2822138"/>
    <lineage>
        <taxon>Bacteria</taxon>
        <taxon>Pseudomonadati</taxon>
        <taxon>Pseudomonadota</taxon>
        <taxon>Gammaproteobacteria</taxon>
        <taxon>Pseudomonadales</taxon>
        <taxon>Pseudomonadaceae</taxon>
        <taxon>Metapseudomonas</taxon>
    </lineage>
</organism>
<keyword evidence="4" id="KW-1185">Reference proteome</keyword>
<protein>
    <submittedName>
        <fullName evidence="3">SH3 domain-containing protein</fullName>
    </submittedName>
</protein>
<evidence type="ECO:0000313" key="4">
    <source>
        <dbReference type="Proteomes" id="UP001519667"/>
    </source>
</evidence>
<proteinExistence type="predicted"/>